<evidence type="ECO:0000313" key="1">
    <source>
        <dbReference type="EMBL" id="ACU70220.1"/>
    </source>
</evidence>
<dbReference type="Proteomes" id="UP000000851">
    <property type="component" value="Chromosome"/>
</dbReference>
<sequence length="305" mass="30939">MSGPAEAGTASGDGFGVGFAWAVEEPPRLDTMLTPVHRAAPSGLEGVLTSGVEWALREAGLLAVLERVSGDAEALHGAAVLWLEQAVAVRGISMRLRQDGAPVAGSWRGEAARTFGATMDTYLTALDRLALGMAATAHLLNRAGVAAGAAQDAVTGIVTDAAAWVAAELAATAVADVLTLGLASVGGALAGSATLAAFLARAERISAELAVLVEQLATELAELKAARDAIGAARGLSALRALRQAQHTVTELRNAGSVFRTAERATDAALGQAVGLPLDADGPRSLGAQIRRTIGDQAEEIESGR</sequence>
<dbReference type="OrthoDB" id="4325792at2"/>
<dbReference type="HOGENOM" id="CLU_911175_0_0_11"/>
<dbReference type="AlphaFoldDB" id="C7Q7D2"/>
<reference evidence="1 2" key="1">
    <citation type="journal article" date="2009" name="Stand. Genomic Sci.">
        <title>Complete genome sequence of Catenulispora acidiphila type strain (ID 139908).</title>
        <authorList>
            <person name="Copeland A."/>
            <person name="Lapidus A."/>
            <person name="Glavina Del Rio T."/>
            <person name="Nolan M."/>
            <person name="Lucas S."/>
            <person name="Chen F."/>
            <person name="Tice H."/>
            <person name="Cheng J.F."/>
            <person name="Bruce D."/>
            <person name="Goodwin L."/>
            <person name="Pitluck S."/>
            <person name="Mikhailova N."/>
            <person name="Pati A."/>
            <person name="Ivanova N."/>
            <person name="Mavromatis K."/>
            <person name="Chen A."/>
            <person name="Palaniappan K."/>
            <person name="Chain P."/>
            <person name="Land M."/>
            <person name="Hauser L."/>
            <person name="Chang Y.J."/>
            <person name="Jeffries C.D."/>
            <person name="Chertkov O."/>
            <person name="Brettin T."/>
            <person name="Detter J.C."/>
            <person name="Han C."/>
            <person name="Ali Z."/>
            <person name="Tindall B.J."/>
            <person name="Goker M."/>
            <person name="Bristow J."/>
            <person name="Eisen J.A."/>
            <person name="Markowitz V."/>
            <person name="Hugenholtz P."/>
            <person name="Kyrpides N.C."/>
            <person name="Klenk H.P."/>
        </authorList>
    </citation>
    <scope>NUCLEOTIDE SEQUENCE [LARGE SCALE GENOMIC DNA]</scope>
    <source>
        <strain evidence="2">DSM 44928 / JCM 14897 / NBRC 102108 / NRRL B-24433 / ID139908</strain>
    </source>
</reference>
<dbReference type="InParanoid" id="C7Q7D2"/>
<name>C7Q7D2_CATAD</name>
<dbReference type="STRING" id="479433.Caci_1295"/>
<dbReference type="KEGG" id="cai:Caci_1295"/>
<evidence type="ECO:0000313" key="2">
    <source>
        <dbReference type="Proteomes" id="UP000000851"/>
    </source>
</evidence>
<dbReference type="eggNOG" id="COG4842">
    <property type="taxonomic scope" value="Bacteria"/>
</dbReference>
<dbReference type="SUPFAM" id="SSF140453">
    <property type="entry name" value="EsxAB dimer-like"/>
    <property type="match status" value="1"/>
</dbReference>
<dbReference type="EMBL" id="CP001700">
    <property type="protein sequence ID" value="ACU70220.1"/>
    <property type="molecule type" value="Genomic_DNA"/>
</dbReference>
<keyword evidence="2" id="KW-1185">Reference proteome</keyword>
<dbReference type="RefSeq" id="WP_012785514.1">
    <property type="nucleotide sequence ID" value="NC_013131.1"/>
</dbReference>
<organism evidence="1 2">
    <name type="scientific">Catenulispora acidiphila (strain DSM 44928 / JCM 14897 / NBRC 102108 / NRRL B-24433 / ID139908)</name>
    <dbReference type="NCBI Taxonomy" id="479433"/>
    <lineage>
        <taxon>Bacteria</taxon>
        <taxon>Bacillati</taxon>
        <taxon>Actinomycetota</taxon>
        <taxon>Actinomycetes</taxon>
        <taxon>Catenulisporales</taxon>
        <taxon>Catenulisporaceae</taxon>
        <taxon>Catenulispora</taxon>
    </lineage>
</organism>
<proteinExistence type="predicted"/>
<gene>
    <name evidence="1" type="ordered locus">Caci_1295</name>
</gene>
<accession>C7Q7D2</accession>
<protein>
    <submittedName>
        <fullName evidence="1">Uncharacterized protein</fullName>
    </submittedName>
</protein>
<dbReference type="InterPro" id="IPR036689">
    <property type="entry name" value="ESAT-6-like_sf"/>
</dbReference>
<dbReference type="Gene3D" id="1.10.287.1060">
    <property type="entry name" value="ESAT-6-like"/>
    <property type="match status" value="1"/>
</dbReference>